<dbReference type="AlphaFoldDB" id="A0A1W6MGA5"/>
<dbReference type="InterPro" id="IPR025380">
    <property type="entry name" value="DUF4369"/>
</dbReference>
<evidence type="ECO:0000313" key="2">
    <source>
        <dbReference type="EMBL" id="ARN76607.1"/>
    </source>
</evidence>
<reference evidence="2 3" key="1">
    <citation type="submission" date="2016-11" db="EMBL/GenBank/DDBJ databases">
        <title>Trade-off between light-utilization and light-protection in marine flavobacteria.</title>
        <authorList>
            <person name="Kumagai Y."/>
        </authorList>
    </citation>
    <scope>NUCLEOTIDE SEQUENCE [LARGE SCALE GENOMIC DNA]</scope>
    <source>
        <strain evidence="2 3">JCM 13191</strain>
    </source>
</reference>
<accession>A0A1W6MGA5</accession>
<organism evidence="2 3">
    <name type="scientific">Nonlabens spongiae</name>
    <dbReference type="NCBI Taxonomy" id="331648"/>
    <lineage>
        <taxon>Bacteria</taxon>
        <taxon>Pseudomonadati</taxon>
        <taxon>Bacteroidota</taxon>
        <taxon>Flavobacteriia</taxon>
        <taxon>Flavobacteriales</taxon>
        <taxon>Flavobacteriaceae</taxon>
        <taxon>Nonlabens</taxon>
    </lineage>
</organism>
<dbReference type="EMBL" id="CP019344">
    <property type="protein sequence ID" value="ARN76607.1"/>
    <property type="molecule type" value="Genomic_DNA"/>
</dbReference>
<dbReference type="Pfam" id="PF14289">
    <property type="entry name" value="DUF4369"/>
    <property type="match status" value="1"/>
</dbReference>
<protein>
    <recommendedName>
        <fullName evidence="1">DUF4369 domain-containing protein</fullName>
    </recommendedName>
</protein>
<dbReference type="Proteomes" id="UP000193431">
    <property type="component" value="Chromosome"/>
</dbReference>
<evidence type="ECO:0000313" key="3">
    <source>
        <dbReference type="Proteomes" id="UP000193431"/>
    </source>
</evidence>
<evidence type="ECO:0000259" key="1">
    <source>
        <dbReference type="Pfam" id="PF14289"/>
    </source>
</evidence>
<keyword evidence="3" id="KW-1185">Reference proteome</keyword>
<dbReference type="OrthoDB" id="1143206at2"/>
<dbReference type="PROSITE" id="PS51257">
    <property type="entry name" value="PROKAR_LIPOPROTEIN"/>
    <property type="match status" value="1"/>
</dbReference>
<name>A0A1W6MGA5_9FLAO</name>
<dbReference type="RefSeq" id="WP_085765407.1">
    <property type="nucleotide sequence ID" value="NZ_CP019344.1"/>
</dbReference>
<gene>
    <name evidence="2" type="ORF">BST97_00515</name>
</gene>
<proteinExistence type="predicted"/>
<feature type="domain" description="DUF4369" evidence="1">
    <location>
        <begin position="26"/>
        <end position="123"/>
    </location>
</feature>
<sequence>MRNLIYILAALIVISCGDESAEVGTVTIKGNIEGLKVGNVLLQKVADTSLITLDSVALDGSSEFKLSGALEEPELMYLHLDVKDGAKYDDRIAFFAEDTVLTFSSTLEDFEKDYTLEGSENHNILMEFNVNKKRLDELYTELVKRSIALDNQESPVDPAELDKLDEDYNKYLRKRVLYAINFAQRFKDKEVAPYLLVSEAFDANPILLDSAYQKMPKKIQTSRYGKQLSELIKSSKENL</sequence>
<dbReference type="STRING" id="331648.BST97_00515"/>